<evidence type="ECO:0000313" key="2">
    <source>
        <dbReference type="EMBL" id="HGD13365.1"/>
    </source>
</evidence>
<protein>
    <submittedName>
        <fullName evidence="2">Zn-dependent exopeptidase M28</fullName>
    </submittedName>
</protein>
<dbReference type="AlphaFoldDB" id="A0A7V3PTY7"/>
<name>A0A7V3PTY7_UNCW3</name>
<dbReference type="SUPFAM" id="SSF53187">
    <property type="entry name" value="Zn-dependent exopeptidases"/>
    <property type="match status" value="1"/>
</dbReference>
<sequence>MKKGSFIIFLLALLVIPSTARELLVQVYPRAKSANWWFNQESFSIVAELNNCYLIKLADTKLPLLQSLVDSLQVLTIPAGKTLFYVQPQNRFDQNYLSQLGTIVSRTAAGFLLATDESALVGLNRLPVELCRLSLEPLNRYPETQLPPPVAVSESLVTQLVARVNSDSVLAHIRRLQEFYTRYSTTESCRAAVEWLKEKLLAYGCDSAALEPYRPNYAPNVIGVKSGRQNPNPIYVICAHIDNTSDYAPERCPGSDDNASGTAAVIEAARVFQDVEFAYSVYFIGFTGEEQGLFGSDSFCRRAARRGDSIKAALNFDMISYGRQNLDSFEVIGKISNPSCAWLVDSFIANARTYTALKPVRRLVSSAPYSDHHSFWQRGYVAFCGIEHDFTPEYHTIGDTIGPLYFINCGTNNWLMATEAIRAAVATIAKLAGAQLPTASPEPDSPGNLPAVYSRLGRPPFYLPPGGQSSSRWQIYDARGGRVATLLKSIWDGQNGSGKKVAPGVYFARGSDHNYAPIRLVVTP</sequence>
<dbReference type="PANTHER" id="PTHR12147">
    <property type="entry name" value="METALLOPEPTIDASE M28 FAMILY MEMBER"/>
    <property type="match status" value="1"/>
</dbReference>
<reference evidence="2" key="1">
    <citation type="journal article" date="2020" name="mSystems">
        <title>Genome- and Community-Level Interaction Insights into Carbon Utilization and Element Cycling Functions of Hydrothermarchaeota in Hydrothermal Sediment.</title>
        <authorList>
            <person name="Zhou Z."/>
            <person name="Liu Y."/>
            <person name="Xu W."/>
            <person name="Pan J."/>
            <person name="Luo Z.H."/>
            <person name="Li M."/>
        </authorList>
    </citation>
    <scope>NUCLEOTIDE SEQUENCE [LARGE SCALE GENOMIC DNA]</scope>
    <source>
        <strain evidence="2">SpSt-914</strain>
    </source>
</reference>
<dbReference type="PANTHER" id="PTHR12147:SF26">
    <property type="entry name" value="PEPTIDASE M28 DOMAIN-CONTAINING PROTEIN"/>
    <property type="match status" value="1"/>
</dbReference>
<proteinExistence type="predicted"/>
<feature type="domain" description="Peptidase M28" evidence="1">
    <location>
        <begin position="220"/>
        <end position="401"/>
    </location>
</feature>
<dbReference type="Pfam" id="PF04389">
    <property type="entry name" value="Peptidase_M28"/>
    <property type="match status" value="1"/>
</dbReference>
<evidence type="ECO:0000259" key="1">
    <source>
        <dbReference type="Pfam" id="PF04389"/>
    </source>
</evidence>
<gene>
    <name evidence="2" type="ORF">ENX16_04725</name>
</gene>
<accession>A0A7V3PTY7</accession>
<dbReference type="InterPro" id="IPR007484">
    <property type="entry name" value="Peptidase_M28"/>
</dbReference>
<dbReference type="Gene3D" id="3.40.630.10">
    <property type="entry name" value="Zn peptidases"/>
    <property type="match status" value="1"/>
</dbReference>
<dbReference type="GO" id="GO:0008235">
    <property type="term" value="F:metalloexopeptidase activity"/>
    <property type="evidence" value="ECO:0007669"/>
    <property type="project" value="InterPro"/>
</dbReference>
<dbReference type="GO" id="GO:0006508">
    <property type="term" value="P:proteolysis"/>
    <property type="evidence" value="ECO:0007669"/>
    <property type="project" value="InterPro"/>
</dbReference>
<dbReference type="EMBL" id="DTMZ01000106">
    <property type="protein sequence ID" value="HGD13365.1"/>
    <property type="molecule type" value="Genomic_DNA"/>
</dbReference>
<dbReference type="InterPro" id="IPR045175">
    <property type="entry name" value="M28_fam"/>
</dbReference>
<comment type="caution">
    <text evidence="2">The sequence shown here is derived from an EMBL/GenBank/DDBJ whole genome shotgun (WGS) entry which is preliminary data.</text>
</comment>
<organism evidence="2">
    <name type="scientific">candidate division WOR-3 bacterium</name>
    <dbReference type="NCBI Taxonomy" id="2052148"/>
    <lineage>
        <taxon>Bacteria</taxon>
        <taxon>Bacteria division WOR-3</taxon>
    </lineage>
</organism>